<protein>
    <submittedName>
        <fullName evidence="1">Uncharacterized protein</fullName>
    </submittedName>
</protein>
<sequence>LNDSSNEDEQLEIRWKRASITGEFGFVGPNGLTGIYNLGRTISNPYWPLLMQRTGIFWTPTLRKRSSKVS</sequence>
<organism evidence="1 2">
    <name type="scientific">Papaver atlanticum</name>
    <dbReference type="NCBI Taxonomy" id="357466"/>
    <lineage>
        <taxon>Eukaryota</taxon>
        <taxon>Viridiplantae</taxon>
        <taxon>Streptophyta</taxon>
        <taxon>Embryophyta</taxon>
        <taxon>Tracheophyta</taxon>
        <taxon>Spermatophyta</taxon>
        <taxon>Magnoliopsida</taxon>
        <taxon>Ranunculales</taxon>
        <taxon>Papaveraceae</taxon>
        <taxon>Papaveroideae</taxon>
        <taxon>Papaver</taxon>
    </lineage>
</organism>
<accession>A0AAD4TD60</accession>
<evidence type="ECO:0000313" key="2">
    <source>
        <dbReference type="Proteomes" id="UP001202328"/>
    </source>
</evidence>
<evidence type="ECO:0000313" key="1">
    <source>
        <dbReference type="EMBL" id="KAI3951112.1"/>
    </source>
</evidence>
<proteinExistence type="predicted"/>
<dbReference type="AlphaFoldDB" id="A0AAD4TD60"/>
<feature type="non-terminal residue" evidence="1">
    <location>
        <position position="1"/>
    </location>
</feature>
<dbReference type="EMBL" id="JAJJMB010002559">
    <property type="protein sequence ID" value="KAI3951112.1"/>
    <property type="molecule type" value="Genomic_DNA"/>
</dbReference>
<gene>
    <name evidence="1" type="ORF">MKW98_028516</name>
</gene>
<dbReference type="Proteomes" id="UP001202328">
    <property type="component" value="Unassembled WGS sequence"/>
</dbReference>
<name>A0AAD4TD60_9MAGN</name>
<comment type="caution">
    <text evidence="1">The sequence shown here is derived from an EMBL/GenBank/DDBJ whole genome shotgun (WGS) entry which is preliminary data.</text>
</comment>
<keyword evidence="2" id="KW-1185">Reference proteome</keyword>
<reference evidence="1" key="1">
    <citation type="submission" date="2022-04" db="EMBL/GenBank/DDBJ databases">
        <title>A functionally conserved STORR gene fusion in Papaver species that diverged 16.8 million years ago.</title>
        <authorList>
            <person name="Catania T."/>
        </authorList>
    </citation>
    <scope>NUCLEOTIDE SEQUENCE</scope>
    <source>
        <strain evidence="1">S-188037</strain>
    </source>
</reference>